<dbReference type="Proteomes" id="UP001310386">
    <property type="component" value="Unassembled WGS sequence"/>
</dbReference>
<dbReference type="RefSeq" id="WP_371752236.1">
    <property type="nucleotide sequence ID" value="NZ_JAYJLD010000001.1"/>
</dbReference>
<dbReference type="EMBL" id="JAYJLD010000001">
    <property type="protein sequence ID" value="MEB3100123.1"/>
    <property type="molecule type" value="Genomic_DNA"/>
</dbReference>
<keyword evidence="2" id="KW-0547">Nucleotide-binding</keyword>
<proteinExistence type="predicted"/>
<gene>
    <name evidence="5" type="ORF">VF724_00405</name>
</gene>
<dbReference type="Gene3D" id="3.40.50.300">
    <property type="entry name" value="P-loop containing nucleotide triphosphate hydrolases"/>
    <property type="match status" value="1"/>
</dbReference>
<keyword evidence="3 5" id="KW-0067">ATP-binding</keyword>
<feature type="domain" description="ABC transporter" evidence="4">
    <location>
        <begin position="18"/>
        <end position="127"/>
    </location>
</feature>
<evidence type="ECO:0000256" key="3">
    <source>
        <dbReference type="ARBA" id="ARBA00022840"/>
    </source>
</evidence>
<dbReference type="Pfam" id="PF00005">
    <property type="entry name" value="ABC_tran"/>
    <property type="match status" value="1"/>
</dbReference>
<comment type="caution">
    <text evidence="5">The sequence shown here is derived from an EMBL/GenBank/DDBJ whole genome shotgun (WGS) entry which is preliminary data.</text>
</comment>
<dbReference type="InterPro" id="IPR027417">
    <property type="entry name" value="P-loop_NTPase"/>
</dbReference>
<evidence type="ECO:0000313" key="5">
    <source>
        <dbReference type="EMBL" id="MEB3100123.1"/>
    </source>
</evidence>
<dbReference type="InterPro" id="IPR051120">
    <property type="entry name" value="ABC_AA/LPS_Transport"/>
</dbReference>
<sequence>MIKAIGLSVSFGAIKALSDVTFSIDNDSEICGIIGPNGAGKSTFLSVIAGEINPTEGSIALFGSTIKKLTPEAACHLGIARTFQIPRPFYGLTVEDNVITSGLSAMSLKDSRLKAKELLKLLNIDRYAYATPRFWHFLSAFSFAVCRDIIFRWSPLFSPSVWTCCSVIMIRLPAGIMESAFLCIWSLRAC</sequence>
<dbReference type="SUPFAM" id="SSF52540">
    <property type="entry name" value="P-loop containing nucleoside triphosphate hydrolases"/>
    <property type="match status" value="1"/>
</dbReference>
<reference evidence="5" key="1">
    <citation type="submission" date="2023-12" db="EMBL/GenBank/DDBJ databases">
        <title>Fervidustalea candida gen. nov., sp. nov., a novel member of the family Paenibacillaceae isolated from a geothermal area.</title>
        <authorList>
            <person name="Li W.-J."/>
            <person name="Jiao J.-Y."/>
            <person name="Chen Y."/>
        </authorList>
    </citation>
    <scope>NUCLEOTIDE SEQUENCE</scope>
    <source>
        <strain evidence="5">SYSU GA230002</strain>
    </source>
</reference>
<dbReference type="GO" id="GO:0005524">
    <property type="term" value="F:ATP binding"/>
    <property type="evidence" value="ECO:0007669"/>
    <property type="project" value="UniProtKB-KW"/>
</dbReference>
<evidence type="ECO:0000259" key="4">
    <source>
        <dbReference type="Pfam" id="PF00005"/>
    </source>
</evidence>
<evidence type="ECO:0000256" key="2">
    <source>
        <dbReference type="ARBA" id="ARBA00022741"/>
    </source>
</evidence>
<dbReference type="PANTHER" id="PTHR45772">
    <property type="entry name" value="CONSERVED COMPONENT OF ABC TRANSPORTER FOR NATURAL AMINO ACIDS-RELATED"/>
    <property type="match status" value="1"/>
</dbReference>
<protein>
    <submittedName>
        <fullName evidence="5">ATP-binding cassette domain-containing protein</fullName>
    </submittedName>
</protein>
<keyword evidence="1" id="KW-0813">Transport</keyword>
<dbReference type="InterPro" id="IPR003439">
    <property type="entry name" value="ABC_transporter-like_ATP-bd"/>
</dbReference>
<accession>A0ABU5ZC69</accession>
<name>A0ABU5ZC69_9BACL</name>
<evidence type="ECO:0000313" key="6">
    <source>
        <dbReference type="Proteomes" id="UP001310386"/>
    </source>
</evidence>
<evidence type="ECO:0000256" key="1">
    <source>
        <dbReference type="ARBA" id="ARBA00022448"/>
    </source>
</evidence>
<organism evidence="5 6">
    <name type="scientific">Ferviditalea candida</name>
    <dbReference type="NCBI Taxonomy" id="3108399"/>
    <lineage>
        <taxon>Bacteria</taxon>
        <taxon>Bacillati</taxon>
        <taxon>Bacillota</taxon>
        <taxon>Bacilli</taxon>
        <taxon>Bacillales</taxon>
        <taxon>Paenibacillaceae</taxon>
        <taxon>Ferviditalea</taxon>
    </lineage>
</organism>
<keyword evidence="6" id="KW-1185">Reference proteome</keyword>